<keyword evidence="15" id="KW-1185">Reference proteome</keyword>
<evidence type="ECO:0000256" key="1">
    <source>
        <dbReference type="ARBA" id="ARBA00004429"/>
    </source>
</evidence>
<evidence type="ECO:0000256" key="6">
    <source>
        <dbReference type="ARBA" id="ARBA00022519"/>
    </source>
</evidence>
<accession>A0A518DCF1</accession>
<feature type="transmembrane region" description="Helical" evidence="12">
    <location>
        <begin position="396"/>
        <end position="418"/>
    </location>
</feature>
<comment type="similarity">
    <text evidence="3">Belongs to the glycosyltransferase 2 family. OpgH subfamily.</text>
</comment>
<feature type="transmembrane region" description="Helical" evidence="12">
    <location>
        <begin position="41"/>
        <end position="69"/>
    </location>
</feature>
<dbReference type="AlphaFoldDB" id="A0A518DCF1"/>
<dbReference type="InterPro" id="IPR050321">
    <property type="entry name" value="Glycosyltr_2/OpgH_subfam"/>
</dbReference>
<dbReference type="Pfam" id="PF13632">
    <property type="entry name" value="Glyco_trans_2_3"/>
    <property type="match status" value="1"/>
</dbReference>
<dbReference type="RefSeq" id="WP_197527472.1">
    <property type="nucleotide sequence ID" value="NZ_CP036291.1"/>
</dbReference>
<evidence type="ECO:0000256" key="7">
    <source>
        <dbReference type="ARBA" id="ARBA00022676"/>
    </source>
</evidence>
<dbReference type="GO" id="GO:0005886">
    <property type="term" value="C:plasma membrane"/>
    <property type="evidence" value="ECO:0007669"/>
    <property type="project" value="UniProtKB-SubCell"/>
</dbReference>
<evidence type="ECO:0000259" key="13">
    <source>
        <dbReference type="Pfam" id="PF13632"/>
    </source>
</evidence>
<comment type="subcellular location">
    <subcellularLocation>
        <location evidence="1">Cell inner membrane</location>
        <topology evidence="1">Multi-pass membrane protein</topology>
    </subcellularLocation>
</comment>
<dbReference type="NCBIfam" id="NF003958">
    <property type="entry name" value="PRK05454.2-1"/>
    <property type="match status" value="1"/>
</dbReference>
<dbReference type="Gene3D" id="3.90.550.10">
    <property type="entry name" value="Spore Coat Polysaccharide Biosynthesis Protein SpsA, Chain A"/>
    <property type="match status" value="1"/>
</dbReference>
<feature type="domain" description="Glycosyltransferase 2-like" evidence="13">
    <location>
        <begin position="185"/>
        <end position="406"/>
    </location>
</feature>
<keyword evidence="9 12" id="KW-0812">Transmembrane</keyword>
<organism evidence="14 15">
    <name type="scientific">Pirellulimonas nuda</name>
    <dbReference type="NCBI Taxonomy" id="2528009"/>
    <lineage>
        <taxon>Bacteria</taxon>
        <taxon>Pseudomonadati</taxon>
        <taxon>Planctomycetota</taxon>
        <taxon>Planctomycetia</taxon>
        <taxon>Pirellulales</taxon>
        <taxon>Lacipirellulaceae</taxon>
        <taxon>Pirellulimonas</taxon>
    </lineage>
</organism>
<dbReference type="SUPFAM" id="SSF53448">
    <property type="entry name" value="Nucleotide-diphospho-sugar transferases"/>
    <property type="match status" value="1"/>
</dbReference>
<dbReference type="KEGG" id="pnd:Pla175_25480"/>
<evidence type="ECO:0000256" key="5">
    <source>
        <dbReference type="ARBA" id="ARBA00022475"/>
    </source>
</evidence>
<sequence length="661" mass="71936">MWKTATIRATIAVAALASSWWIANALGSRLGADGWTLVESLLVILTWMLTALIAFSFWMATLGLGLALFRRRGPQSSATRLDVGARVAVLMPIYNESVARVFAGIEAMRHSLGETGEDGRFDFFVLSDTTDPDVWLQEEFAWQRADARPDTHCRVFYRHREDNAGKKAGNLRDFCERWGAGYHYLLVLDADSVMTGEVMLEMLRRMEADPGLGLLQTVPIPVNQDSFWARCQQFAAAAYGPLLARAFEAWAGDAGNYWGHNAILRTEAFMRHCGLSDLPGAKPLGGEVLSHDFVEAALMRRAGYKVRLASDLGGSYEECPPALPDYAQRDRRWCQGNLQHTRLIFESGIMPMSRLHFMFGVLAYLSSPLWLLAIVLGLMSSADFDGASEPSGPSCLVVFGVVMAMLLLPRLWALLALAAGREGAAGFGGWLALASSAVLETVVSVFAAPIMMLFHTRFVLTTLMGRMVGWNAQTRDGHDLSLRDALAAHGWQAAIGIVGTLVIVLTRPSALPWLSPVLIGAALAPLISVVLSSGRVGRALRRWGLLLTPSELSPEAVLGAQRRLIPEHRRQTDELGDDPFSSVLASPGLAMVHESILTASPTAKHSNPTALAHLAERDPGSLTPDEKRLLLSDPAAFHLAWTQRLYEPSDAALGYASTPTG</sequence>
<dbReference type="Proteomes" id="UP000317429">
    <property type="component" value="Chromosome"/>
</dbReference>
<evidence type="ECO:0000256" key="11">
    <source>
        <dbReference type="ARBA" id="ARBA00023136"/>
    </source>
</evidence>
<dbReference type="InterPro" id="IPR001173">
    <property type="entry name" value="Glyco_trans_2-like"/>
</dbReference>
<evidence type="ECO:0000313" key="14">
    <source>
        <dbReference type="EMBL" id="QDU89161.1"/>
    </source>
</evidence>
<dbReference type="PANTHER" id="PTHR43867">
    <property type="entry name" value="CELLULOSE SYNTHASE CATALYTIC SUBUNIT A [UDP-FORMING]"/>
    <property type="match status" value="1"/>
</dbReference>
<dbReference type="CDD" id="cd04191">
    <property type="entry name" value="Glucan_BSP_MdoH"/>
    <property type="match status" value="1"/>
</dbReference>
<evidence type="ECO:0000256" key="12">
    <source>
        <dbReference type="SAM" id="Phobius"/>
    </source>
</evidence>
<feature type="transmembrane region" description="Helical" evidence="12">
    <location>
        <begin position="513"/>
        <end position="532"/>
    </location>
</feature>
<protein>
    <recommendedName>
        <fullName evidence="4">Glucans biosynthesis glucosyltransferase H</fullName>
    </recommendedName>
</protein>
<dbReference type="InterPro" id="IPR029044">
    <property type="entry name" value="Nucleotide-diphossugar_trans"/>
</dbReference>
<keyword evidence="8 14" id="KW-0808">Transferase</keyword>
<evidence type="ECO:0000256" key="3">
    <source>
        <dbReference type="ARBA" id="ARBA00009337"/>
    </source>
</evidence>
<evidence type="ECO:0000256" key="10">
    <source>
        <dbReference type="ARBA" id="ARBA00022989"/>
    </source>
</evidence>
<feature type="transmembrane region" description="Helical" evidence="12">
    <location>
        <begin position="355"/>
        <end position="376"/>
    </location>
</feature>
<evidence type="ECO:0000256" key="4">
    <source>
        <dbReference type="ARBA" id="ARBA00020585"/>
    </source>
</evidence>
<proteinExistence type="inferred from homology"/>
<reference evidence="14 15" key="1">
    <citation type="submission" date="2019-02" db="EMBL/GenBank/DDBJ databases">
        <title>Deep-cultivation of Planctomycetes and their phenomic and genomic characterization uncovers novel biology.</title>
        <authorList>
            <person name="Wiegand S."/>
            <person name="Jogler M."/>
            <person name="Boedeker C."/>
            <person name="Pinto D."/>
            <person name="Vollmers J."/>
            <person name="Rivas-Marin E."/>
            <person name="Kohn T."/>
            <person name="Peeters S.H."/>
            <person name="Heuer A."/>
            <person name="Rast P."/>
            <person name="Oberbeckmann S."/>
            <person name="Bunk B."/>
            <person name="Jeske O."/>
            <person name="Meyerdierks A."/>
            <person name="Storesund J.E."/>
            <person name="Kallscheuer N."/>
            <person name="Luecker S."/>
            <person name="Lage O.M."/>
            <person name="Pohl T."/>
            <person name="Merkel B.J."/>
            <person name="Hornburger P."/>
            <person name="Mueller R.-W."/>
            <person name="Bruemmer F."/>
            <person name="Labrenz M."/>
            <person name="Spormann A.M."/>
            <person name="Op den Camp H."/>
            <person name="Overmann J."/>
            <person name="Amann R."/>
            <person name="Jetten M.S.M."/>
            <person name="Mascher T."/>
            <person name="Medema M.H."/>
            <person name="Devos D.P."/>
            <person name="Kaster A.-K."/>
            <person name="Ovreas L."/>
            <person name="Rohde M."/>
            <person name="Galperin M.Y."/>
            <person name="Jogler C."/>
        </authorList>
    </citation>
    <scope>NUCLEOTIDE SEQUENCE [LARGE SCALE GENOMIC DNA]</scope>
    <source>
        <strain evidence="14 15">Pla175</strain>
    </source>
</reference>
<feature type="transmembrane region" description="Helical" evidence="12">
    <location>
        <begin position="430"/>
        <end position="454"/>
    </location>
</feature>
<evidence type="ECO:0000256" key="8">
    <source>
        <dbReference type="ARBA" id="ARBA00022679"/>
    </source>
</evidence>
<comment type="pathway">
    <text evidence="2">Glycan metabolism; osmoregulated periplasmic glucan (OPG) biosynthesis.</text>
</comment>
<evidence type="ECO:0000256" key="9">
    <source>
        <dbReference type="ARBA" id="ARBA00022692"/>
    </source>
</evidence>
<dbReference type="EMBL" id="CP036291">
    <property type="protein sequence ID" value="QDU89161.1"/>
    <property type="molecule type" value="Genomic_DNA"/>
</dbReference>
<keyword evidence="10 12" id="KW-1133">Transmembrane helix</keyword>
<name>A0A518DCF1_9BACT</name>
<keyword evidence="5" id="KW-1003">Cell membrane</keyword>
<dbReference type="PANTHER" id="PTHR43867:SF5">
    <property type="entry name" value="GLUCANS BIOSYNTHESIS GLUCOSYLTRANSFERASE H"/>
    <property type="match status" value="1"/>
</dbReference>
<evidence type="ECO:0000256" key="2">
    <source>
        <dbReference type="ARBA" id="ARBA00005001"/>
    </source>
</evidence>
<keyword evidence="11 12" id="KW-0472">Membrane</keyword>
<dbReference type="NCBIfam" id="NF003962">
    <property type="entry name" value="PRK05454.2-5"/>
    <property type="match status" value="1"/>
</dbReference>
<evidence type="ECO:0000313" key="15">
    <source>
        <dbReference type="Proteomes" id="UP000317429"/>
    </source>
</evidence>
<dbReference type="GO" id="GO:0016758">
    <property type="term" value="F:hexosyltransferase activity"/>
    <property type="evidence" value="ECO:0007669"/>
    <property type="project" value="TreeGrafter"/>
</dbReference>
<keyword evidence="6" id="KW-0997">Cell inner membrane</keyword>
<keyword evidence="7 14" id="KW-0328">Glycosyltransferase</keyword>
<gene>
    <name evidence="14" type="primary">mdoH</name>
    <name evidence="14" type="ORF">Pla175_25480</name>
</gene>